<feature type="compositionally biased region" description="Polar residues" evidence="1">
    <location>
        <begin position="85"/>
        <end position="100"/>
    </location>
</feature>
<name>G0LNE4_HALWC</name>
<feature type="region of interest" description="Disordered" evidence="1">
    <location>
        <begin position="52"/>
        <end position="100"/>
    </location>
</feature>
<sequence>MSVNIDGDSISPSSSCTTDVIKQLISKIHEQHQTIDSLESEISDIRDQLATRAKSDAIDKKQISEQEERISELEDKTDDSETSKDQSSTSDSEGEDTNTQSTALEQVVALPDDVATENLTSNQKRARSIARRIDEYGKSVPAGIAITSTRIRDILSGLEDKRIHRQTVQRVADFLKRFGDCEIDTKETRGGKDVVVFSESVVEDITSVVTGTKDLGVTPAII</sequence>
<dbReference type="KEGG" id="hwc:Hqrw_5078"/>
<dbReference type="AlphaFoldDB" id="G0LNE4"/>
<evidence type="ECO:0000256" key="1">
    <source>
        <dbReference type="SAM" id="MobiDB-lite"/>
    </source>
</evidence>
<evidence type="ECO:0000313" key="2">
    <source>
        <dbReference type="EMBL" id="CCC41950.1"/>
    </source>
</evidence>
<organism evidence="2 3">
    <name type="scientific">Haloquadratum walsbyi (strain DSM 16854 / JCM 12705 / C23)</name>
    <dbReference type="NCBI Taxonomy" id="768065"/>
    <lineage>
        <taxon>Archaea</taxon>
        <taxon>Methanobacteriati</taxon>
        <taxon>Methanobacteriota</taxon>
        <taxon>Stenosarchaea group</taxon>
        <taxon>Halobacteria</taxon>
        <taxon>Halobacteriales</taxon>
        <taxon>Haloferacaceae</taxon>
        <taxon>Haloquadratum</taxon>
    </lineage>
</organism>
<protein>
    <submittedName>
        <fullName evidence="2">Uncharacterized protein</fullName>
    </submittedName>
</protein>
<proteinExistence type="predicted"/>
<gene>
    <name evidence="2" type="ordered locus">Hqrw_5078</name>
</gene>
<dbReference type="HOGENOM" id="CLU_1044305_0_0_2"/>
<keyword evidence="2" id="KW-0614">Plasmid</keyword>
<geneLocation type="plasmid" evidence="2 3">
    <name>PL100</name>
</geneLocation>
<accession>G0LNE4</accession>
<dbReference type="EMBL" id="FR746100">
    <property type="protein sequence ID" value="CCC41950.1"/>
    <property type="molecule type" value="Genomic_DNA"/>
</dbReference>
<dbReference type="Proteomes" id="UP000007954">
    <property type="component" value="Plasmid PL100"/>
</dbReference>
<feature type="compositionally biased region" description="Basic and acidic residues" evidence="1">
    <location>
        <begin position="52"/>
        <end position="84"/>
    </location>
</feature>
<reference evidence="2 3" key="1">
    <citation type="journal article" date="2011" name="PLoS ONE">
        <title>Haloquadratum walsbyi: limited diversity in a global pond.</title>
        <authorList>
            <person name="Dyall-Smith M."/>
            <person name="Pfeiffer F."/>
            <person name="Klee K."/>
            <person name="Palm P."/>
            <person name="Gross K."/>
            <person name="Schuster S.C."/>
            <person name="Rampp M."/>
            <person name="Oesterhelt D."/>
        </authorList>
    </citation>
    <scope>NUCLEOTIDE SEQUENCE [LARGE SCALE GENOMIC DNA]</scope>
    <source>
        <strain evidence="3">DSM 16854 / JCM 12705 / C23</strain>
        <plasmid evidence="3">Plasmid PL100</plasmid>
    </source>
</reference>
<evidence type="ECO:0000313" key="3">
    <source>
        <dbReference type="Proteomes" id="UP000007954"/>
    </source>
</evidence>